<reference evidence="3" key="1">
    <citation type="submission" date="2009-06" db="EMBL/GenBank/DDBJ databases">
        <title>Lepeophtheirus salmonis ESTs and full-length cDNAs.</title>
        <authorList>
            <person name="Yasuike M."/>
            <person name="von Schalburg K."/>
            <person name="Cooper G."/>
            <person name="Leong J."/>
            <person name="Jones S.R.M."/>
            <person name="Koop B.F."/>
        </authorList>
    </citation>
    <scope>NUCLEOTIDE SEQUENCE</scope>
    <source>
        <strain evidence="3">Pacific form</strain>
        <tissue evidence="3">Whole</tissue>
    </source>
</reference>
<dbReference type="GO" id="GO:0062129">
    <property type="term" value="C:chitin-based extracellular matrix"/>
    <property type="evidence" value="ECO:0007669"/>
    <property type="project" value="TreeGrafter"/>
</dbReference>
<protein>
    <submittedName>
        <fullName evidence="3">Cuticle protein 7</fullName>
    </submittedName>
</protein>
<dbReference type="OrthoDB" id="6369167at2759"/>
<feature type="chain" id="PRO_5002907619" evidence="2">
    <location>
        <begin position="22"/>
        <end position="179"/>
    </location>
</feature>
<gene>
    <name evidence="3" type="primary">CUO7</name>
</gene>
<keyword evidence="1" id="KW-0193">Cuticle</keyword>
<sequence length="179" mass="19951">MAKNNVLVLFGLLYSFALSTALSDPFYYDTNYDSYYNQERPYITPPRYIPEQNPQPVYAPIPEQAPIHEPVAHAVVSNAPASQYVVATQFHSQDEFGNANFGYSNESSALEESRDEYGNVVGSYSYVDATGINRHVSYVADDGGFRITSTNNLPEDTPEVAAAKALHFDALKQRGLYLY</sequence>
<proteinExistence type="evidence at transcript level"/>
<dbReference type="PROSITE" id="PS51155">
    <property type="entry name" value="CHIT_BIND_RR_2"/>
    <property type="match status" value="1"/>
</dbReference>
<dbReference type="EMBL" id="BT078423">
    <property type="protein sequence ID" value="ACO12847.1"/>
    <property type="molecule type" value="mRNA"/>
</dbReference>
<evidence type="ECO:0000256" key="2">
    <source>
        <dbReference type="SAM" id="SignalP"/>
    </source>
</evidence>
<evidence type="ECO:0000256" key="1">
    <source>
        <dbReference type="PROSITE-ProRule" id="PRU00497"/>
    </source>
</evidence>
<feature type="signal peptide" evidence="2">
    <location>
        <begin position="1"/>
        <end position="21"/>
    </location>
</feature>
<dbReference type="Pfam" id="PF00379">
    <property type="entry name" value="Chitin_bind_4"/>
    <property type="match status" value="1"/>
</dbReference>
<dbReference type="PANTHER" id="PTHR10380">
    <property type="entry name" value="CUTICLE PROTEIN"/>
    <property type="match status" value="1"/>
</dbReference>
<dbReference type="GO" id="GO:0008010">
    <property type="term" value="F:structural constituent of chitin-based larval cuticle"/>
    <property type="evidence" value="ECO:0007669"/>
    <property type="project" value="TreeGrafter"/>
</dbReference>
<accession>C1BUZ4</accession>
<organism evidence="3">
    <name type="scientific">Lepeophtheirus salmonis</name>
    <name type="common">Salmon louse</name>
    <name type="synonym">Caligus salmonis</name>
    <dbReference type="NCBI Taxonomy" id="72036"/>
    <lineage>
        <taxon>Eukaryota</taxon>
        <taxon>Metazoa</taxon>
        <taxon>Ecdysozoa</taxon>
        <taxon>Arthropoda</taxon>
        <taxon>Crustacea</taxon>
        <taxon>Multicrustacea</taxon>
        <taxon>Hexanauplia</taxon>
        <taxon>Copepoda</taxon>
        <taxon>Siphonostomatoida</taxon>
        <taxon>Caligidae</taxon>
        <taxon>Lepeophtheirus</taxon>
    </lineage>
</organism>
<dbReference type="InterPro" id="IPR000618">
    <property type="entry name" value="Insect_cuticle"/>
</dbReference>
<dbReference type="PANTHER" id="PTHR10380:SF196">
    <property type="entry name" value="CUTICULAR PROTEIN 72EA"/>
    <property type="match status" value="1"/>
</dbReference>
<name>C1BUZ4_LEPSM</name>
<dbReference type="AlphaFoldDB" id="C1BUZ4"/>
<keyword evidence="2" id="KW-0732">Signal</keyword>
<evidence type="ECO:0000313" key="3">
    <source>
        <dbReference type="EMBL" id="ACO12847.1"/>
    </source>
</evidence>
<dbReference type="InterPro" id="IPR050468">
    <property type="entry name" value="Cuticle_Struct_Prot"/>
</dbReference>